<dbReference type="InterPro" id="IPR000477">
    <property type="entry name" value="RT_dom"/>
</dbReference>
<sequence length="1198" mass="142103">MPKKVNLQNQNLSHTNNELTQENNNIIPEEFLNHNNNDFIIENQTEREEEQQMPINIENNQEKKKQTINIDENKNGNTNYIDISNENKRTKENEKEKEIKKENENGKSNKSSSIKDRLTETEKKLIAYLSKQHTELFSKKYNLLKCRAIIIPRNTNEPKHQSGPIISNRPINQRCFRNKENDFLLKYYTNFKDPLNTPLITKAKVTKGQSNKENIEDFLKNILKKEISKWQITEINFNQFKAWISKSFNFTYTNTFTHSDYYTSKQKENLLEFAINLFNRRNITIRYNGDISKYGRKNKYENNKFKSKIQRCGTENQLVFWTDTEFLPTLEIFSICDNKQPGRSVRKGNRSIQYWDEKKNIQEIISKLNRNRKNISKNITIYKYENNKQKTKILRGVNSEKYTPSINICSLNIRGMGGDKLAHSKIWDLEAILSYHNIDIGCVQETKINKKPTTSIYNTIFKKAYGQPAKGGLLIFYKPILHKFIKEIQLNPRDIMGIKFNNLWIFNIYGRQKGIEKKKFNQNLKTLIQKFHHLDSIFMGDFNLNDFKLKETNLFNFQIIQNHRPSRINNNIDHFVTNIPESMVFPKCSVYDVAFSDHRMVKNKIAINVDTEFEDSWHIPDNTSFRRTFIRWSEESDFEMNPKTYENFLNSFKTKKQTLFKIEKQELEKIKLIKNLMGNPNLKEKIIRDSQKKWNKFIKSINTEFSNNQNFWQKINLLKDNNNKIVYNSPLFEKEYNQIVKKNSLPINNEIINLIKNFEINSIKKQNAKRKFIISEKEVYKTIKYMKVKSTSSPDKITHYKWESKNKDPSKKYWTFIKNITKIFNKWLNPKDGRFTEIINIIKKRKIIFIHKSGPEGDAKNYRPISINCTLARIFLKILNTKISYTWKYITKKQFGFRKSLGTRIAVLNFFYEFNKNTISTTSKYWTVTIDIAKCFDTINHTLLRLAIRKFLQESNIANFLVAYYSNKQPGVYQGDPLSPILFAYISHFFILLIDKIVHHVQMYADDLIIIIKGSIEERENTIDKIYEIIKNFGMKPNIGKTTRLNNIKYLGIMLNQEDHFNYNLEKAKQAFEDILHIIKNKKFAIGMRLQIYKSIILSKLTYGFELLNLNNHQMDEVDAWIKSCLQEIVILQKSYPTEILLTEFKIDKMKFTLTKRKHTLRIKLQKTRSGSLNISTQYRFTTPSQYQPQNNNKQKKT</sequence>
<dbReference type="SUPFAM" id="SSF56219">
    <property type="entry name" value="DNase I-like"/>
    <property type="match status" value="1"/>
</dbReference>
<dbReference type="Proteomes" id="UP001150062">
    <property type="component" value="Unassembled WGS sequence"/>
</dbReference>
<feature type="region of interest" description="Disordered" evidence="1">
    <location>
        <begin position="69"/>
        <end position="116"/>
    </location>
</feature>
<proteinExistence type="predicted"/>
<accession>A0ABQ8XH53</accession>
<comment type="caution">
    <text evidence="3">The sequence shown here is derived from an EMBL/GenBank/DDBJ whole genome shotgun (WGS) entry which is preliminary data.</text>
</comment>
<dbReference type="PROSITE" id="PS50878">
    <property type="entry name" value="RT_POL"/>
    <property type="match status" value="1"/>
</dbReference>
<feature type="compositionally biased region" description="Polar residues" evidence="1">
    <location>
        <begin position="69"/>
        <end position="82"/>
    </location>
</feature>
<evidence type="ECO:0000259" key="2">
    <source>
        <dbReference type="PROSITE" id="PS50878"/>
    </source>
</evidence>
<dbReference type="Pfam" id="PF03372">
    <property type="entry name" value="Exo_endo_phos"/>
    <property type="match status" value="1"/>
</dbReference>
<gene>
    <name evidence="3" type="ORF">M0813_05865</name>
</gene>
<dbReference type="SUPFAM" id="SSF56672">
    <property type="entry name" value="DNA/RNA polymerases"/>
    <property type="match status" value="1"/>
</dbReference>
<dbReference type="InterPro" id="IPR005135">
    <property type="entry name" value="Endo/exonuclease/phosphatase"/>
</dbReference>
<protein>
    <submittedName>
        <fullName evidence="3">Nuclear intron maturase 1</fullName>
    </submittedName>
</protein>
<dbReference type="Gene3D" id="3.60.10.10">
    <property type="entry name" value="Endonuclease/exonuclease/phosphatase"/>
    <property type="match status" value="1"/>
</dbReference>
<dbReference type="EMBL" id="JAOAOG010000300">
    <property type="protein sequence ID" value="KAJ6231439.1"/>
    <property type="molecule type" value="Genomic_DNA"/>
</dbReference>
<name>A0ABQ8XH53_9EUKA</name>
<dbReference type="PANTHER" id="PTHR19446">
    <property type="entry name" value="REVERSE TRANSCRIPTASES"/>
    <property type="match status" value="1"/>
</dbReference>
<dbReference type="InterPro" id="IPR036691">
    <property type="entry name" value="Endo/exonu/phosph_ase_sf"/>
</dbReference>
<dbReference type="Pfam" id="PF00078">
    <property type="entry name" value="RVT_1"/>
    <property type="match status" value="1"/>
</dbReference>
<keyword evidence="4" id="KW-1185">Reference proteome</keyword>
<evidence type="ECO:0000256" key="1">
    <source>
        <dbReference type="SAM" id="MobiDB-lite"/>
    </source>
</evidence>
<feature type="domain" description="Reverse transcriptase" evidence="2">
    <location>
        <begin position="831"/>
        <end position="1055"/>
    </location>
</feature>
<dbReference type="InterPro" id="IPR043502">
    <property type="entry name" value="DNA/RNA_pol_sf"/>
</dbReference>
<feature type="compositionally biased region" description="Basic and acidic residues" evidence="1">
    <location>
        <begin position="85"/>
        <end position="116"/>
    </location>
</feature>
<evidence type="ECO:0000313" key="3">
    <source>
        <dbReference type="EMBL" id="KAJ6231439.1"/>
    </source>
</evidence>
<reference evidence="3" key="1">
    <citation type="submission" date="2022-08" db="EMBL/GenBank/DDBJ databases">
        <title>Novel sulfate-reducing endosymbionts in the free-living metamonad Anaeramoeba.</title>
        <authorList>
            <person name="Jerlstrom-Hultqvist J."/>
            <person name="Cepicka I."/>
            <person name="Gallot-Lavallee L."/>
            <person name="Salas-Leiva D."/>
            <person name="Curtis B.A."/>
            <person name="Zahonova K."/>
            <person name="Pipaliya S."/>
            <person name="Dacks J."/>
            <person name="Roger A.J."/>
        </authorList>
    </citation>
    <scope>NUCLEOTIDE SEQUENCE</scope>
    <source>
        <strain evidence="3">Schooner1</strain>
    </source>
</reference>
<organism evidence="3 4">
    <name type="scientific">Anaeramoeba flamelloides</name>
    <dbReference type="NCBI Taxonomy" id="1746091"/>
    <lineage>
        <taxon>Eukaryota</taxon>
        <taxon>Metamonada</taxon>
        <taxon>Anaeramoebidae</taxon>
        <taxon>Anaeramoeba</taxon>
    </lineage>
</organism>
<evidence type="ECO:0000313" key="4">
    <source>
        <dbReference type="Proteomes" id="UP001150062"/>
    </source>
</evidence>